<dbReference type="GO" id="GO:0008270">
    <property type="term" value="F:zinc ion binding"/>
    <property type="evidence" value="ECO:0007669"/>
    <property type="project" value="InterPro"/>
</dbReference>
<feature type="region of interest" description="Disordered" evidence="8">
    <location>
        <begin position="1347"/>
        <end position="1387"/>
    </location>
</feature>
<organism evidence="12 13">
    <name type="scientific">Bifiguratus adelaidae</name>
    <dbReference type="NCBI Taxonomy" id="1938954"/>
    <lineage>
        <taxon>Eukaryota</taxon>
        <taxon>Fungi</taxon>
        <taxon>Fungi incertae sedis</taxon>
        <taxon>Mucoromycota</taxon>
        <taxon>Mucoromycotina</taxon>
        <taxon>Endogonomycetes</taxon>
        <taxon>Endogonales</taxon>
        <taxon>Endogonales incertae sedis</taxon>
        <taxon>Bifiguratus</taxon>
    </lineage>
</organism>
<dbReference type="Gene3D" id="1.20.1250.20">
    <property type="entry name" value="MFS general substrate transporter like domains"/>
    <property type="match status" value="1"/>
</dbReference>
<feature type="compositionally biased region" description="Polar residues" evidence="8">
    <location>
        <begin position="109"/>
        <end position="133"/>
    </location>
</feature>
<dbReference type="Pfam" id="PF04082">
    <property type="entry name" value="Fungal_trans"/>
    <property type="match status" value="1"/>
</dbReference>
<dbReference type="PANTHER" id="PTHR48020">
    <property type="entry name" value="PROTON MYO-INOSITOL COTRANSPORTER"/>
    <property type="match status" value="1"/>
</dbReference>
<dbReference type="InterPro" id="IPR050814">
    <property type="entry name" value="Myo-inositol_Transporter"/>
</dbReference>
<evidence type="ECO:0000256" key="3">
    <source>
        <dbReference type="ARBA" id="ARBA00022448"/>
    </source>
</evidence>
<sequence length="2425" mass="271329">MRTVFQANTLIIPLTSTHAPRLTTIDMDEPGNRHHCIVVKRTRKSIIQTHRGTVSTDKQGPDSIPNLVQGELPSKRELDNTINQKNPGNGVEKNALSAKVTIDRVEPGTNPQIAYTSPESSNTGIKSDTPTNPEVEQVTSLSRPLVSVKEDNVSNGLLHDKHSFAAEHDIEQELQSIDVQIAHYDDVLRLADKEKPPDPLSIEQDALEKEVHEDIANTPEFSQDYGSTSAIKAEDVEVIKQEQPGAVNNSTEGLSTYPISRGNDKGSDGVVQQRDLEISKMEISDIYQNNHRLAARYGRLRCRLPKGFTIENHDGINSLSSNNLISVIHEEHVKSFRMFKPTLVNFLAKHALDLAVKEDDLRKEYKGFWDAWNERNRALDKKKEKERKANAKLSAGTKRKAEDGEVDGYFDPLFDDWSAEPGAPLATPGYLGSSRSSGRRGLYQSDAVRSEAELMEIIRSLETQEMRNPEMRAAKTTANIPSMIMDPYERFRFRFHSTNNYIEDPYNYYHCGEEPDVWSEEERAVFIRKYLAYPKQFGKIASFLPRKTATQCVLHYYRIKKELDVKGLLNSRGGKRKAKGLPGRKKEKVQPLTASGTSQKSKGSSLLSDIGQAQKSFKQGSPDEGEKKPRELRDLEAANASWKAVNERRQRKPTGTMERPYSEYEEAFPSKDAIGIRLDSTSEKKRKIATKPKGRLKGDADLGSPMSMSDATSLTLDTTTQNAEKGTASTTRWTVHDRRRAVAAFQKFGPDFEAVAEAMGTKTELQCKKFYIRYTKKHGPQSLSARATPDTAADQQESSVHRIDLTKLITNPGNLETPTPSDYALSSEALRAGNVSPRDHPDFGAEEEDAAAALVGMFQMAGPSTVNDQRQQLTNNAIKSNLLRKRHGDNATPELRSPLVPLQTSSLSAAHPSTVNTYWSQAEQDACAGMLREYGPDFRRISYLLQSKTAEQIRAFYEANTQYFRSHDAGSFAPKPDSFVTGRPVGSHQHPAPLDSRYPYAHTPSALDSRRDVEGTYYAEQPNQSMSLPKHASSHGGGDGASQERPSIPRGSSILDLLNEPSPTQDHGHSRRDSAQNADNKSTSTSHIQQHYPPPQPSSPYEYDRSHPAQSGSSPAPHYRTSQGELGTRCRHAVMPQSKLKEKGGGVGKITTKQKPSEKAGVKGKARSSQDDEALIADAGQSDKGTGKPRRSKQDDLEGLQITFYEIESWIEKTTPILTRMTKELDKAALQIEEHRDHNSVRKPYSSLPHHLTAYPSPMPDGHSSASSPTTARSYDRSFTSAHHLNISPSLPTTSTANRIPDEEVQWNISYKPSGGLQLQTNITYIDQLVEAVEKFSILAGPSVYGGSEPHTIHSTGTSYDSVRNGDAGEALPPGSPKDDDDDDDDDHLEFWNAALQRRPHDPSRFPTDGLTTDLGQIPPEILNRIFATYSDCMHPKVFSNLGMFWNRYPDQPDKNQLCISSSLALAFVHFMRHDNQTFPETRGLGHLFATRSRAILDVMDESWLDVPDFPMVEALANMGMFQSFIKNISQARIYIGLASRMIMEMGVHRMENLPTDVQERKHRIRVLMVLYYQDLLCSMYSTENTILEDEEMNVDFREFLCDWAQSDENGAAQEDIDEHTAMQRERELFFVKQTLLLKIGKQIDRIGVYGKAKGAEANKRKIAQMKADVELALREWYSENLEYLRAGSKNVNLQMDDSAHTPILEPGSSSPNTSSKTTPTSTPPPLSASTARISSLPNPPIVSEAVQSVRGQAALLLLIQYDAMWIRLHKLYLPAIHKVISLFAASGPESPSVPYLASKDDKSFSRSVGICTLAAERVVHNAEILNEHYGWCTFQQFIACMYQACTIHCRNLLVGTLDQVVTAKQNIERIISVLESSVTQYHGLPEDLVHCLHEFCREHESGYVDEHNTFCKEQNLMDYVEDFRKGALVAQHPEAFEEIPELTEEDKYYLRRELTNKWDQPKQLYYLVLLVSMCAVVQGMDEAVVNGAQIFYSRQFGLDGNDSTSQWIIGLVNSAPYLCCATIGCWLTDPLNRWWGRRGVIFASVIIAALASIWEAVSPSWPVLFAARFVLGLGIGPKSTTSPVYSAECTPPAIRGALVMMWQMWTAFGIALGDIINVAFYFVPDSSGIVGLNWRLMLGSTVVAPLIVAAQVYFCPESPRWYISKGRVDKAFESFQRLRHTNLLAARDLYYAYTLIQAENELKKSRNLVAELFTVPRNARAALAAWIVMFMQQFCGINVFAYYSSQIFVGGHFTEVAALLASMGFGILNWLFALPAVWSIDTFGRRNLLLTTFPLMSIFLLFTGFCFWIPDSSPAHVGLIVLGIYIFTIFYSVGEGPVPFTYSAEVFPLYVVTLGLSLEELDHVFSVPTSVHAKWGLRQIPYFISRHIFRRKKEPENLFDYAGMPRPQEDAIEDEKRRLSVGKV</sequence>
<dbReference type="Gene3D" id="1.10.10.60">
    <property type="entry name" value="Homeodomain-like"/>
    <property type="match status" value="1"/>
</dbReference>
<feature type="transmembrane region" description="Helical" evidence="9">
    <location>
        <begin position="2135"/>
        <end position="2156"/>
    </location>
</feature>
<feature type="compositionally biased region" description="Polar residues" evidence="8">
    <location>
        <begin position="1075"/>
        <end position="1085"/>
    </location>
</feature>
<dbReference type="InterPro" id="IPR017884">
    <property type="entry name" value="SANT_dom"/>
</dbReference>
<feature type="region of interest" description="Disordered" evidence="8">
    <location>
        <begin position="684"/>
        <end position="711"/>
    </location>
</feature>
<protein>
    <recommendedName>
        <fullName evidence="14">SANT domain-containing protein</fullName>
    </recommendedName>
</protein>
<evidence type="ECO:0008006" key="14">
    <source>
        <dbReference type="Google" id="ProtNLM"/>
    </source>
</evidence>
<dbReference type="InterPro" id="IPR003663">
    <property type="entry name" value="Sugar/inositol_transpt"/>
</dbReference>
<dbReference type="GO" id="GO:0022857">
    <property type="term" value="F:transmembrane transporter activity"/>
    <property type="evidence" value="ECO:0007669"/>
    <property type="project" value="InterPro"/>
</dbReference>
<dbReference type="Pfam" id="PF00249">
    <property type="entry name" value="Myb_DNA-binding"/>
    <property type="match status" value="2"/>
</dbReference>
<dbReference type="PROSITE" id="PS51293">
    <property type="entry name" value="SANT"/>
    <property type="match status" value="2"/>
</dbReference>
<evidence type="ECO:0000256" key="2">
    <source>
        <dbReference type="ARBA" id="ARBA00010992"/>
    </source>
</evidence>
<comment type="subcellular location">
    <subcellularLocation>
        <location evidence="1">Membrane</location>
        <topology evidence="1">Multi-pass membrane protein</topology>
    </subcellularLocation>
</comment>
<dbReference type="InterPro" id="IPR036259">
    <property type="entry name" value="MFS_trans_sf"/>
</dbReference>
<feature type="transmembrane region" description="Helical" evidence="9">
    <location>
        <begin position="2289"/>
        <end position="2311"/>
    </location>
</feature>
<evidence type="ECO:0000256" key="1">
    <source>
        <dbReference type="ARBA" id="ARBA00004141"/>
    </source>
</evidence>
<evidence type="ECO:0000313" key="12">
    <source>
        <dbReference type="EMBL" id="OZJ03088.1"/>
    </source>
</evidence>
<feature type="region of interest" description="Disordered" evidence="8">
    <location>
        <begin position="1700"/>
        <end position="1734"/>
    </location>
</feature>
<dbReference type="GO" id="GO:0015798">
    <property type="term" value="P:myo-inositol transport"/>
    <property type="evidence" value="ECO:0007669"/>
    <property type="project" value="UniProtKB-ARBA"/>
</dbReference>
<feature type="compositionally biased region" description="Polar residues" evidence="8">
    <location>
        <begin position="1353"/>
        <end position="1362"/>
    </location>
</feature>
<evidence type="ECO:0000259" key="10">
    <source>
        <dbReference type="PROSITE" id="PS50850"/>
    </source>
</evidence>
<dbReference type="GO" id="GO:0015791">
    <property type="term" value="P:polyol transmembrane transport"/>
    <property type="evidence" value="ECO:0007669"/>
    <property type="project" value="UniProtKB-ARBA"/>
</dbReference>
<feature type="compositionally biased region" description="Polar residues" evidence="8">
    <location>
        <begin position="1264"/>
        <end position="1276"/>
    </location>
</feature>
<dbReference type="Gene3D" id="1.20.58.1880">
    <property type="match status" value="2"/>
</dbReference>
<evidence type="ECO:0000256" key="6">
    <source>
        <dbReference type="ARBA" id="ARBA00023136"/>
    </source>
</evidence>
<evidence type="ECO:0000256" key="5">
    <source>
        <dbReference type="ARBA" id="ARBA00022989"/>
    </source>
</evidence>
<dbReference type="OrthoDB" id="10258692at2759"/>
<dbReference type="InterPro" id="IPR005828">
    <property type="entry name" value="MFS_sugar_transport-like"/>
</dbReference>
<dbReference type="InterPro" id="IPR009057">
    <property type="entry name" value="Homeodomain-like_sf"/>
</dbReference>
<proteinExistence type="inferred from homology"/>
<feature type="compositionally biased region" description="Polar residues" evidence="8">
    <location>
        <begin position="592"/>
        <end position="607"/>
    </location>
</feature>
<dbReference type="Pfam" id="PF00083">
    <property type="entry name" value="Sugar_tr"/>
    <property type="match status" value="1"/>
</dbReference>
<keyword evidence="7" id="KW-0539">Nucleus</keyword>
<evidence type="ECO:0000256" key="4">
    <source>
        <dbReference type="ARBA" id="ARBA00022692"/>
    </source>
</evidence>
<dbReference type="PROSITE" id="PS50850">
    <property type="entry name" value="MFS"/>
    <property type="match status" value="1"/>
</dbReference>
<dbReference type="SUPFAM" id="SSF103473">
    <property type="entry name" value="MFS general substrate transporter"/>
    <property type="match status" value="1"/>
</dbReference>
<evidence type="ECO:0000256" key="9">
    <source>
        <dbReference type="SAM" id="Phobius"/>
    </source>
</evidence>
<keyword evidence="3" id="KW-0813">Transport</keyword>
<feature type="region of interest" description="Disordered" evidence="8">
    <location>
        <begin position="1235"/>
        <end position="1276"/>
    </location>
</feature>
<comment type="caution">
    <text evidence="12">The sequence shown here is derived from an EMBL/GenBank/DDBJ whole genome shotgun (WGS) entry which is preliminary data.</text>
</comment>
<dbReference type="InterPro" id="IPR007219">
    <property type="entry name" value="XnlR_reg_dom"/>
</dbReference>
<feature type="domain" description="Major facilitator superfamily (MFS) profile" evidence="10">
    <location>
        <begin position="1968"/>
        <end position="2425"/>
    </location>
</feature>
<keyword evidence="5 9" id="KW-1133">Transmembrane helix</keyword>
<dbReference type="CDD" id="cd00167">
    <property type="entry name" value="SANT"/>
    <property type="match status" value="2"/>
</dbReference>
<dbReference type="InterPro" id="IPR001005">
    <property type="entry name" value="SANT/Myb"/>
</dbReference>
<feature type="region of interest" description="Disordered" evidence="8">
    <location>
        <begin position="107"/>
        <end position="133"/>
    </location>
</feature>
<feature type="transmembrane region" description="Helical" evidence="9">
    <location>
        <begin position="2317"/>
        <end position="2334"/>
    </location>
</feature>
<feature type="domain" description="SANT" evidence="11">
    <location>
        <begin position="728"/>
        <end position="779"/>
    </location>
</feature>
<name>A0A261XXP2_9FUNG</name>
<feature type="transmembrane region" description="Helical" evidence="9">
    <location>
        <begin position="2257"/>
        <end position="2277"/>
    </location>
</feature>
<dbReference type="SMART" id="SM00717">
    <property type="entry name" value="SANT"/>
    <property type="match status" value="3"/>
</dbReference>
<feature type="region of interest" description="Disordered" evidence="8">
    <location>
        <begin position="247"/>
        <end position="269"/>
    </location>
</feature>
<accession>A0A261XXP2</accession>
<dbReference type="EMBL" id="MVBO01000105">
    <property type="protein sequence ID" value="OZJ03088.1"/>
    <property type="molecule type" value="Genomic_DNA"/>
</dbReference>
<dbReference type="GO" id="GO:0016020">
    <property type="term" value="C:membrane"/>
    <property type="evidence" value="ECO:0007669"/>
    <property type="project" value="UniProtKB-SubCell"/>
</dbReference>
<feature type="domain" description="SANT" evidence="11">
    <location>
        <begin position="513"/>
        <end position="564"/>
    </location>
</feature>
<evidence type="ECO:0000256" key="7">
    <source>
        <dbReference type="ARBA" id="ARBA00023242"/>
    </source>
</evidence>
<feature type="compositionally biased region" description="Polar residues" evidence="8">
    <location>
        <begin position="1108"/>
        <end position="1125"/>
    </location>
</feature>
<feature type="transmembrane region" description="Helical" evidence="9">
    <location>
        <begin position="2224"/>
        <end position="2245"/>
    </location>
</feature>
<dbReference type="PRINTS" id="PR00171">
    <property type="entry name" value="SUGRTRNSPORT"/>
</dbReference>
<dbReference type="Proteomes" id="UP000242875">
    <property type="component" value="Unassembled WGS sequence"/>
</dbReference>
<gene>
    <name evidence="12" type="ORF">BZG36_03899</name>
</gene>
<dbReference type="SUPFAM" id="SSF46689">
    <property type="entry name" value="Homeodomain-like"/>
    <property type="match status" value="3"/>
</dbReference>
<comment type="similarity">
    <text evidence="2">Belongs to the major facilitator superfamily. Sugar transporter (TC 2.A.1.1) family.</text>
</comment>
<dbReference type="GO" id="GO:0006351">
    <property type="term" value="P:DNA-templated transcription"/>
    <property type="evidence" value="ECO:0007669"/>
    <property type="project" value="InterPro"/>
</dbReference>
<dbReference type="CDD" id="cd12148">
    <property type="entry name" value="fungal_TF_MHR"/>
    <property type="match status" value="1"/>
</dbReference>
<feature type="compositionally biased region" description="Basic residues" evidence="8">
    <location>
        <begin position="573"/>
        <end position="587"/>
    </location>
</feature>
<feature type="transmembrane region" description="Helical" evidence="9">
    <location>
        <begin position="2040"/>
        <end position="2058"/>
    </location>
</feature>
<feature type="region of interest" description="Disordered" evidence="8">
    <location>
        <begin position="974"/>
        <end position="1006"/>
    </location>
</feature>
<feature type="transmembrane region" description="Helical" evidence="9">
    <location>
        <begin position="2008"/>
        <end position="2028"/>
    </location>
</feature>
<feature type="compositionally biased region" description="Polar residues" evidence="8">
    <location>
        <begin position="247"/>
        <end position="258"/>
    </location>
</feature>
<dbReference type="NCBIfam" id="TIGR00879">
    <property type="entry name" value="SP"/>
    <property type="match status" value="1"/>
</dbReference>
<reference evidence="12 13" key="1">
    <citation type="journal article" date="2017" name="Mycologia">
        <title>Bifiguratus adelaidae, gen. et sp. nov., a new member of Mucoromycotina in endophytic and soil-dwelling habitats.</title>
        <authorList>
            <person name="Torres-Cruz T.J."/>
            <person name="Billingsley Tobias T.L."/>
            <person name="Almatruk M."/>
            <person name="Hesse C."/>
            <person name="Kuske C.R."/>
            <person name="Desiro A."/>
            <person name="Benucci G.M."/>
            <person name="Bonito G."/>
            <person name="Stajich J.E."/>
            <person name="Dunlap C."/>
            <person name="Arnold A.E."/>
            <person name="Porras-Alfaro A."/>
        </authorList>
    </citation>
    <scope>NUCLEOTIDE SEQUENCE [LARGE SCALE GENOMIC DNA]</scope>
    <source>
        <strain evidence="12 13">AZ0501</strain>
    </source>
</reference>
<evidence type="ECO:0000313" key="13">
    <source>
        <dbReference type="Proteomes" id="UP000242875"/>
    </source>
</evidence>
<keyword evidence="6 9" id="KW-0472">Membrane</keyword>
<feature type="region of interest" description="Disordered" evidence="8">
    <location>
        <begin position="778"/>
        <end position="799"/>
    </location>
</feature>
<feature type="compositionally biased region" description="Low complexity" evidence="8">
    <location>
        <begin position="1707"/>
        <end position="1721"/>
    </location>
</feature>
<keyword evidence="13" id="KW-1185">Reference proteome</keyword>
<feature type="region of interest" description="Disordered" evidence="8">
    <location>
        <begin position="637"/>
        <end position="660"/>
    </location>
</feature>
<dbReference type="InterPro" id="IPR020846">
    <property type="entry name" value="MFS_dom"/>
</dbReference>
<evidence type="ECO:0000256" key="8">
    <source>
        <dbReference type="SAM" id="MobiDB-lite"/>
    </source>
</evidence>
<feature type="compositionally biased region" description="Basic residues" evidence="8">
    <location>
        <begin position="684"/>
        <end position="695"/>
    </location>
</feature>
<keyword evidence="4 9" id="KW-0812">Transmembrane</keyword>
<feature type="region of interest" description="Disordered" evidence="8">
    <location>
        <begin position="572"/>
        <end position="607"/>
    </location>
</feature>
<feature type="transmembrane region" description="Helical" evidence="9">
    <location>
        <begin position="2098"/>
        <end position="2123"/>
    </location>
</feature>
<evidence type="ECO:0000259" key="11">
    <source>
        <dbReference type="PROSITE" id="PS51293"/>
    </source>
</evidence>
<dbReference type="GO" id="GO:0003677">
    <property type="term" value="F:DNA binding"/>
    <property type="evidence" value="ECO:0007669"/>
    <property type="project" value="InterPro"/>
</dbReference>
<feature type="region of interest" description="Disordered" evidence="8">
    <location>
        <begin position="1020"/>
        <end position="1195"/>
    </location>
</feature>
<dbReference type="PANTHER" id="PTHR48020:SF17">
    <property type="entry name" value="SUGAR TRANSPORTER, PUTATIVE (AFU_ORTHOLOGUE AFUA_8G06870)-RELATED"/>
    <property type="match status" value="1"/>
</dbReference>